<dbReference type="Proteomes" id="UP001157091">
    <property type="component" value="Unassembled WGS sequence"/>
</dbReference>
<accession>A0ABQ6I774</accession>
<gene>
    <name evidence="1" type="ORF">GCM10025864_33640</name>
</gene>
<keyword evidence="2" id="KW-1185">Reference proteome</keyword>
<comment type="caution">
    <text evidence="1">The sequence shown here is derived from an EMBL/GenBank/DDBJ whole genome shotgun (WGS) entry which is preliminary data.</text>
</comment>
<evidence type="ECO:0000313" key="1">
    <source>
        <dbReference type="EMBL" id="GMA25605.1"/>
    </source>
</evidence>
<organism evidence="1 2">
    <name type="scientific">Luteimicrobium album</name>
    <dbReference type="NCBI Taxonomy" id="1054550"/>
    <lineage>
        <taxon>Bacteria</taxon>
        <taxon>Bacillati</taxon>
        <taxon>Actinomycetota</taxon>
        <taxon>Actinomycetes</taxon>
        <taxon>Micrococcales</taxon>
        <taxon>Luteimicrobium</taxon>
    </lineage>
</organism>
<protein>
    <submittedName>
        <fullName evidence="1">Uncharacterized protein</fullName>
    </submittedName>
</protein>
<name>A0ABQ6I774_9MICO</name>
<reference evidence="2" key="1">
    <citation type="journal article" date="2019" name="Int. J. Syst. Evol. Microbiol.">
        <title>The Global Catalogue of Microorganisms (GCM) 10K type strain sequencing project: providing services to taxonomists for standard genome sequencing and annotation.</title>
        <authorList>
            <consortium name="The Broad Institute Genomics Platform"/>
            <consortium name="The Broad Institute Genome Sequencing Center for Infectious Disease"/>
            <person name="Wu L."/>
            <person name="Ma J."/>
        </authorList>
    </citation>
    <scope>NUCLEOTIDE SEQUENCE [LARGE SCALE GENOMIC DNA]</scope>
    <source>
        <strain evidence="2">NBRC 106348</strain>
    </source>
</reference>
<sequence length="162" mass="17655">MDRSSIVELAERLAVSYGDVVGDVHATPHTRWALVRARSQPDPVKVSVDLEGLEQYLTTAVAGGGVRGLWPDVDDRTAAWRLASVHLCEEIDSANAVVYEVGLDRQGHTWRRTGEPIDPFADLPPGDYRWSAGDCARHRTLHRDGRSCSSEPVGRTGAPVSA</sequence>
<dbReference type="EMBL" id="BSUK01000001">
    <property type="protein sequence ID" value="GMA25605.1"/>
    <property type="molecule type" value="Genomic_DNA"/>
</dbReference>
<dbReference type="RefSeq" id="WP_284294152.1">
    <property type="nucleotide sequence ID" value="NZ_BSUK01000001.1"/>
</dbReference>
<proteinExistence type="predicted"/>
<evidence type="ECO:0000313" key="2">
    <source>
        <dbReference type="Proteomes" id="UP001157091"/>
    </source>
</evidence>